<evidence type="ECO:0000259" key="2">
    <source>
        <dbReference type="Pfam" id="PF24883"/>
    </source>
</evidence>
<organism evidence="3 4">
    <name type="scientific">Candolleomyces eurysporus</name>
    <dbReference type="NCBI Taxonomy" id="2828524"/>
    <lineage>
        <taxon>Eukaryota</taxon>
        <taxon>Fungi</taxon>
        <taxon>Dikarya</taxon>
        <taxon>Basidiomycota</taxon>
        <taxon>Agaricomycotina</taxon>
        <taxon>Agaricomycetes</taxon>
        <taxon>Agaricomycetidae</taxon>
        <taxon>Agaricales</taxon>
        <taxon>Agaricineae</taxon>
        <taxon>Psathyrellaceae</taxon>
        <taxon>Candolleomyces</taxon>
    </lineage>
</organism>
<evidence type="ECO:0000256" key="1">
    <source>
        <dbReference type="ARBA" id="ARBA00022737"/>
    </source>
</evidence>
<dbReference type="OrthoDB" id="194358at2759"/>
<gene>
    <name evidence="3" type="ORF">H1R20_g6355</name>
</gene>
<comment type="caution">
    <text evidence="3">The sequence shown here is derived from an EMBL/GenBank/DDBJ whole genome shotgun (WGS) entry which is preliminary data.</text>
</comment>
<dbReference type="AlphaFoldDB" id="A0A9W8MHC4"/>
<dbReference type="Proteomes" id="UP001140091">
    <property type="component" value="Unassembled WGS sequence"/>
</dbReference>
<dbReference type="InterPro" id="IPR056884">
    <property type="entry name" value="NPHP3-like_N"/>
</dbReference>
<feature type="non-terminal residue" evidence="3">
    <location>
        <position position="1"/>
    </location>
</feature>
<evidence type="ECO:0000313" key="3">
    <source>
        <dbReference type="EMBL" id="KAJ2930726.1"/>
    </source>
</evidence>
<sequence>MRGSTVTVHNQQHSNAPIVNGVVYGNVSNNVHRPNLDGLQVLYQHAATGAMHDSDERFPPPLCHPGTREVVVRRIIGWYLDKSRRKKPIMWVYAPAGYGKTAVAGTVSEKLEALTVKLGFCPVGATFFFWRTSQERNSPARFIITLAYQLVRSIPELKTRIDEVINTDPMVLKKALEVQLRKLIVEPLRSLSNLEDIPNRLIIVDGIDECINSDRESRLEKKSDEDRETSQLRVLNLIQQLHSHHLPLSFLILSRPEAWIRRHLESRLFCDVMEPLDLYKVGDHMNDVKLFVRAELRRIAEDLGSESVDAEWLEEECLVQKSEGHMIYAATVIRHIDDPYGNPRKLLRDIMYNSSATRPDISDSTPFSSLYELYRQIMRSCPQRNRPVMIEVIEDVMAFQEERTFVDEGFEEAFCALDSLSGRPPDSGLKALRPLHAVLRIGNWHEQDIDDLFIHASFGEFLNSPYLSEEYAVDPNKGEERMLSNVLDCMTSITMNTFGKELEDPGARFAVQNWCTFWHKANSGLFRGSPTTRLNMIKKIIELDLMACIMQSYFSPSRTWRPWDQSSMAPLFDASIPSNFFVGSLGTGRGVDSLSVIRKAKYHIQSSLDAAFIYLLQMTSLPSTLSAGAKFRIGCHCAKHLQEVTCSQADWKTNKLVRALQNPGNKGTPFFEEIVKCLYDKDWTKRYEDARRELLLHIDNAILKVGSEALLYCRDEFWYSSEEQDSGSDEY</sequence>
<evidence type="ECO:0000313" key="4">
    <source>
        <dbReference type="Proteomes" id="UP001140091"/>
    </source>
</evidence>
<feature type="domain" description="Nephrocystin 3-like N-terminal" evidence="2">
    <location>
        <begin position="83"/>
        <end position="255"/>
    </location>
</feature>
<keyword evidence="4" id="KW-1185">Reference proteome</keyword>
<reference evidence="3" key="1">
    <citation type="submission" date="2022-06" db="EMBL/GenBank/DDBJ databases">
        <title>Genome Sequence of Candolleomyces eurysporus.</title>
        <authorList>
            <person name="Buettner E."/>
        </authorList>
    </citation>
    <scope>NUCLEOTIDE SEQUENCE</scope>
    <source>
        <strain evidence="3">VTCC 930004</strain>
    </source>
</reference>
<name>A0A9W8MHC4_9AGAR</name>
<dbReference type="PANTHER" id="PTHR10039">
    <property type="entry name" value="AMELOGENIN"/>
    <property type="match status" value="1"/>
</dbReference>
<accession>A0A9W8MHC4</accession>
<dbReference type="SUPFAM" id="SSF52540">
    <property type="entry name" value="P-loop containing nucleoside triphosphate hydrolases"/>
    <property type="match status" value="1"/>
</dbReference>
<dbReference type="EMBL" id="JANBPK010000822">
    <property type="protein sequence ID" value="KAJ2930726.1"/>
    <property type="molecule type" value="Genomic_DNA"/>
</dbReference>
<dbReference type="Pfam" id="PF24883">
    <property type="entry name" value="NPHP3_N"/>
    <property type="match status" value="1"/>
</dbReference>
<keyword evidence="1" id="KW-0677">Repeat</keyword>
<dbReference type="InterPro" id="IPR027417">
    <property type="entry name" value="P-loop_NTPase"/>
</dbReference>
<dbReference type="Gene3D" id="3.40.50.300">
    <property type="entry name" value="P-loop containing nucleotide triphosphate hydrolases"/>
    <property type="match status" value="1"/>
</dbReference>
<protein>
    <recommendedName>
        <fullName evidence="2">Nephrocystin 3-like N-terminal domain-containing protein</fullName>
    </recommendedName>
</protein>
<proteinExistence type="predicted"/>